<protein>
    <submittedName>
        <fullName evidence="2">Helix-turn-helix transcriptional regulator</fullName>
    </submittedName>
</protein>
<dbReference type="PROSITE" id="PS50943">
    <property type="entry name" value="HTH_CROC1"/>
    <property type="match status" value="1"/>
</dbReference>
<accession>A0A8J6ITC6</accession>
<gene>
    <name evidence="2" type="ORF">H8B19_10855</name>
</gene>
<organism evidence="2 3">
    <name type="scientific">Neptunicella marina</name>
    <dbReference type="NCBI Taxonomy" id="2125989"/>
    <lineage>
        <taxon>Bacteria</taxon>
        <taxon>Pseudomonadati</taxon>
        <taxon>Pseudomonadota</taxon>
        <taxon>Gammaproteobacteria</taxon>
        <taxon>Alteromonadales</taxon>
        <taxon>Alteromonadaceae</taxon>
        <taxon>Neptunicella</taxon>
    </lineage>
</organism>
<evidence type="ECO:0000313" key="2">
    <source>
        <dbReference type="EMBL" id="MBC3766381.1"/>
    </source>
</evidence>
<feature type="domain" description="HTH cro/C1-type" evidence="1">
    <location>
        <begin position="25"/>
        <end position="66"/>
    </location>
</feature>
<keyword evidence="3" id="KW-1185">Reference proteome</keyword>
<evidence type="ECO:0000313" key="3">
    <source>
        <dbReference type="Proteomes" id="UP000601768"/>
    </source>
</evidence>
<dbReference type="Pfam" id="PF01381">
    <property type="entry name" value="HTH_3"/>
    <property type="match status" value="1"/>
</dbReference>
<name>A0A8J6ITC6_9ALTE</name>
<dbReference type="Gene3D" id="1.10.260.40">
    <property type="entry name" value="lambda repressor-like DNA-binding domains"/>
    <property type="match status" value="1"/>
</dbReference>
<dbReference type="SUPFAM" id="SSF47413">
    <property type="entry name" value="lambda repressor-like DNA-binding domains"/>
    <property type="match status" value="1"/>
</dbReference>
<comment type="caution">
    <text evidence="2">The sequence shown here is derived from an EMBL/GenBank/DDBJ whole genome shotgun (WGS) entry which is preliminary data.</text>
</comment>
<evidence type="ECO:0000259" key="1">
    <source>
        <dbReference type="PROSITE" id="PS50943"/>
    </source>
</evidence>
<dbReference type="GO" id="GO:0003677">
    <property type="term" value="F:DNA binding"/>
    <property type="evidence" value="ECO:0007669"/>
    <property type="project" value="InterPro"/>
</dbReference>
<proteinExistence type="predicted"/>
<dbReference type="CDD" id="cd00093">
    <property type="entry name" value="HTH_XRE"/>
    <property type="match status" value="1"/>
</dbReference>
<dbReference type="InterPro" id="IPR010982">
    <property type="entry name" value="Lambda_DNA-bd_dom_sf"/>
</dbReference>
<dbReference type="EMBL" id="JACNEP010000007">
    <property type="protein sequence ID" value="MBC3766381.1"/>
    <property type="molecule type" value="Genomic_DNA"/>
</dbReference>
<reference evidence="2" key="2">
    <citation type="submission" date="2020-08" db="EMBL/GenBank/DDBJ databases">
        <authorList>
            <person name="Lai Q."/>
        </authorList>
    </citation>
    <scope>NUCLEOTIDE SEQUENCE</scope>
    <source>
        <strain evidence="2">S27-2</strain>
    </source>
</reference>
<reference evidence="2" key="1">
    <citation type="journal article" date="2018" name="Int. J. Syst. Evol. Microbiol.">
        <title>Neptunicella marina gen. nov., sp. nov., isolated from surface seawater.</title>
        <authorList>
            <person name="Liu X."/>
            <person name="Lai Q."/>
            <person name="Du Y."/>
            <person name="Zhang X."/>
            <person name="Liu Z."/>
            <person name="Sun F."/>
            <person name="Shao Z."/>
        </authorList>
    </citation>
    <scope>NUCLEOTIDE SEQUENCE</scope>
    <source>
        <strain evidence="2">S27-2</strain>
    </source>
</reference>
<dbReference type="Proteomes" id="UP000601768">
    <property type="component" value="Unassembled WGS sequence"/>
</dbReference>
<sequence>MHKHQHLLISIGKLIKNTRSATMDQQELGQRVGVGRNTISSMENGKSVSAESLFLVLEHLDLIDDIQEVIDQQLSNTTIKLSRKSRKSISELDNDF</sequence>
<dbReference type="AlphaFoldDB" id="A0A8J6ITC6"/>
<dbReference type="InterPro" id="IPR001387">
    <property type="entry name" value="Cro/C1-type_HTH"/>
</dbReference>